<reference evidence="2" key="2">
    <citation type="submission" date="2024-04" db="EMBL/GenBank/DDBJ databases">
        <authorList>
            <person name="Chen Y."/>
            <person name="Shah S."/>
            <person name="Dougan E. K."/>
            <person name="Thang M."/>
            <person name="Chan C."/>
        </authorList>
    </citation>
    <scope>NUCLEOTIDE SEQUENCE [LARGE SCALE GENOMIC DNA]</scope>
</reference>
<organism evidence="1">
    <name type="scientific">Cladocopium goreaui</name>
    <dbReference type="NCBI Taxonomy" id="2562237"/>
    <lineage>
        <taxon>Eukaryota</taxon>
        <taxon>Sar</taxon>
        <taxon>Alveolata</taxon>
        <taxon>Dinophyceae</taxon>
        <taxon>Suessiales</taxon>
        <taxon>Symbiodiniaceae</taxon>
        <taxon>Cladocopium</taxon>
    </lineage>
</organism>
<accession>A0A9P1BFW1</accession>
<reference evidence="1" key="1">
    <citation type="submission" date="2022-10" db="EMBL/GenBank/DDBJ databases">
        <authorList>
            <person name="Chen Y."/>
            <person name="Dougan E. K."/>
            <person name="Chan C."/>
            <person name="Rhodes N."/>
            <person name="Thang M."/>
        </authorList>
    </citation>
    <scope>NUCLEOTIDE SEQUENCE</scope>
</reference>
<evidence type="ECO:0000313" key="3">
    <source>
        <dbReference type="Proteomes" id="UP001152797"/>
    </source>
</evidence>
<dbReference type="EMBL" id="CAMXCT030000030">
    <property type="protein sequence ID" value="CAL4760045.1"/>
    <property type="molecule type" value="Genomic_DNA"/>
</dbReference>
<proteinExistence type="predicted"/>
<name>A0A9P1BFW1_9DINO</name>
<comment type="caution">
    <text evidence="1">The sequence shown here is derived from an EMBL/GenBank/DDBJ whole genome shotgun (WGS) entry which is preliminary data.</text>
</comment>
<protein>
    <submittedName>
        <fullName evidence="1">Uncharacterized protein</fullName>
    </submittedName>
</protein>
<evidence type="ECO:0000313" key="2">
    <source>
        <dbReference type="EMBL" id="CAL1126108.1"/>
    </source>
</evidence>
<keyword evidence="3" id="KW-1185">Reference proteome</keyword>
<sequence length="303" mass="33123">VICIRCEGMPASDDCICDVFPTMMDSVDDVQIGKDSFSGDHADMGEQVSCTLASDHVVSPALNVASGTGAPPAAPVNAEAHASLMPFEACISPTVPWKCTTPLSQEIGDLGSDVKPHSVPGLEAHCQTSWISAAPLLGLQDEQFLQLRELGDDEIKYHIQNMLDYRNSLRRRWNHECPGFVVMDPLTLRDWETTGKAACAAWCTQHPEVVSYAASALCDKDICVITVCVVHWQWAFCLTQFSALNFRTPLPNLTWCILSCATLLETPLQLKVMCVLLSFGVVVILATRQEAVMVLDLEVMLPT</sequence>
<feature type="non-terminal residue" evidence="1">
    <location>
        <position position="303"/>
    </location>
</feature>
<evidence type="ECO:0000313" key="1">
    <source>
        <dbReference type="EMBL" id="CAI3972733.1"/>
    </source>
</evidence>
<dbReference type="AlphaFoldDB" id="A0A9P1BFW1"/>
<dbReference type="Proteomes" id="UP001152797">
    <property type="component" value="Unassembled WGS sequence"/>
</dbReference>
<dbReference type="EMBL" id="CAMXCT010000030">
    <property type="protein sequence ID" value="CAI3972733.1"/>
    <property type="molecule type" value="Genomic_DNA"/>
</dbReference>
<gene>
    <name evidence="1" type="ORF">C1SCF055_LOCUS1293</name>
</gene>
<feature type="non-terminal residue" evidence="1">
    <location>
        <position position="1"/>
    </location>
</feature>
<dbReference type="EMBL" id="CAMXCT020000030">
    <property type="protein sequence ID" value="CAL1126108.1"/>
    <property type="molecule type" value="Genomic_DNA"/>
</dbReference>